<dbReference type="Proteomes" id="UP000240481">
    <property type="component" value="Unassembled WGS sequence"/>
</dbReference>
<evidence type="ECO:0000256" key="1">
    <source>
        <dbReference type="SAM" id="SignalP"/>
    </source>
</evidence>
<protein>
    <recommendedName>
        <fullName evidence="4">Porin</fullName>
    </recommendedName>
</protein>
<evidence type="ECO:0000313" key="3">
    <source>
        <dbReference type="Proteomes" id="UP000240481"/>
    </source>
</evidence>
<sequence length="183" mass="20253">MRSFRNSCSLYAIGLFAIFTIPHANANNFSYNYVEAQVITDPGGIGIAGSIPFHEHAHVVYNAQTAFNSDWLLTGGVGFNAPIADRADVRGYLKAHSRKNDETTGDWGETFSEFSIDFSIWANQQSEVGASIGTYFMPEEEEIDKFHLFYRYHATSAISIGVELHLSGLDDGQMLLSARYPLG</sequence>
<name>A0A0J8VHJ7_9GAMM</name>
<evidence type="ECO:0000313" key="2">
    <source>
        <dbReference type="EMBL" id="PSW25618.1"/>
    </source>
</evidence>
<comment type="caution">
    <text evidence="2">The sequence shown here is derived from an EMBL/GenBank/DDBJ whole genome shotgun (WGS) entry which is preliminary data.</text>
</comment>
<gene>
    <name evidence="2" type="ORF">C9I94_08235</name>
</gene>
<evidence type="ECO:0008006" key="4">
    <source>
        <dbReference type="Google" id="ProtNLM"/>
    </source>
</evidence>
<dbReference type="EMBL" id="PYLZ01000003">
    <property type="protein sequence ID" value="PSW25618.1"/>
    <property type="molecule type" value="Genomic_DNA"/>
</dbReference>
<organism evidence="2 3">
    <name type="scientific">Photobacterium swingsii</name>
    <dbReference type="NCBI Taxonomy" id="680026"/>
    <lineage>
        <taxon>Bacteria</taxon>
        <taxon>Pseudomonadati</taxon>
        <taxon>Pseudomonadota</taxon>
        <taxon>Gammaproteobacteria</taxon>
        <taxon>Vibrionales</taxon>
        <taxon>Vibrionaceae</taxon>
        <taxon>Photobacterium</taxon>
    </lineage>
</organism>
<feature type="chain" id="PRO_5030009213" description="Porin" evidence="1">
    <location>
        <begin position="27"/>
        <end position="183"/>
    </location>
</feature>
<dbReference type="RefSeq" id="WP_048897635.1">
    <property type="nucleotide sequence ID" value="NZ_AP024853.1"/>
</dbReference>
<reference evidence="2 3" key="1">
    <citation type="submission" date="2018-01" db="EMBL/GenBank/DDBJ databases">
        <title>Whole genome sequencing of Histamine producing bacteria.</title>
        <authorList>
            <person name="Butler K."/>
        </authorList>
    </citation>
    <scope>NUCLEOTIDE SEQUENCE [LARGE SCALE GENOMIC DNA]</scope>
    <source>
        <strain evidence="2 3">DSM 24669</strain>
    </source>
</reference>
<dbReference type="OrthoDB" id="5814217at2"/>
<accession>A0A0J8VHJ7</accession>
<dbReference type="STRING" id="680026.AB733_04330"/>
<feature type="signal peptide" evidence="1">
    <location>
        <begin position="1"/>
        <end position="26"/>
    </location>
</feature>
<proteinExistence type="predicted"/>
<keyword evidence="3" id="KW-1185">Reference proteome</keyword>
<keyword evidence="1" id="KW-0732">Signal</keyword>
<dbReference type="AlphaFoldDB" id="A0A0J8VHJ7"/>